<dbReference type="AlphaFoldDB" id="A0A0Q9YP57"/>
<feature type="signal peptide" evidence="1">
    <location>
        <begin position="1"/>
        <end position="20"/>
    </location>
</feature>
<keyword evidence="1" id="KW-0732">Signal</keyword>
<feature type="chain" id="PRO_5043129745" evidence="1">
    <location>
        <begin position="21"/>
        <end position="265"/>
    </location>
</feature>
<dbReference type="EMBL" id="LKAJ01000001">
    <property type="protein sequence ID" value="KRG22556.1"/>
    <property type="molecule type" value="Genomic_DNA"/>
</dbReference>
<comment type="caution">
    <text evidence="2">The sequence shown here is derived from an EMBL/GenBank/DDBJ whole genome shotgun (WGS) entry which is preliminary data.</text>
</comment>
<evidence type="ECO:0000313" key="3">
    <source>
        <dbReference type="EMBL" id="MCS5712079.1"/>
    </source>
</evidence>
<evidence type="ECO:0000313" key="2">
    <source>
        <dbReference type="EMBL" id="KRG22556.1"/>
    </source>
</evidence>
<dbReference type="Proteomes" id="UP000051497">
    <property type="component" value="Unassembled WGS sequence"/>
</dbReference>
<evidence type="ECO:0000256" key="1">
    <source>
        <dbReference type="SAM" id="SignalP"/>
    </source>
</evidence>
<reference evidence="3" key="2">
    <citation type="journal article" date="2016" name="Genome Announc.">
        <title>Draft Genome Sequences of Two Novel Amoeba-Resistant Intranuclear Bacteria, 'Candidatus Berkiella cookevillensis' and 'Candidatus Berkiella aquae'.</title>
        <authorList>
            <person name="Mehari Y.T."/>
            <person name="Arivett B.A."/>
            <person name="Farone A.L."/>
            <person name="Gunderson J.H."/>
            <person name="Farone M.B."/>
        </authorList>
    </citation>
    <scope>NUCLEOTIDE SEQUENCE</scope>
    <source>
        <strain evidence="3">HT99</strain>
    </source>
</reference>
<name>A0A0Q9YP57_9GAMM</name>
<reference evidence="2" key="1">
    <citation type="submission" date="2015-09" db="EMBL/GenBank/DDBJ databases">
        <title>Draft Genome Sequences of Two Novel Amoeba-resistant Intranuclear Bacteria, Candidatus Berkiella cookevillensis and Candidatus Berkiella aquae.</title>
        <authorList>
            <person name="Mehari Y.T."/>
            <person name="Arivett B.A."/>
            <person name="Farone A.L."/>
            <person name="Gunderson J.H."/>
            <person name="Farone M.B."/>
        </authorList>
    </citation>
    <scope>NUCLEOTIDE SEQUENCE [LARGE SCALE GENOMIC DNA]</scope>
    <source>
        <strain evidence="2">HT99</strain>
    </source>
</reference>
<dbReference type="RefSeq" id="WP_158003331.1">
    <property type="nucleotide sequence ID" value="NZ_LKAJ02000001.1"/>
</dbReference>
<keyword evidence="4" id="KW-1185">Reference proteome</keyword>
<sequence length="265" mass="28898">MKLRLSSSLLLLALTNTAFAHNCPTEKFYVGAFGGGGSSHHFDASQYGTAFFVEVAGGPLAVNAFGEINHHSSPFYGLQLGYQAPATLLTSQWKLAPAFELEGYAMKRKSFSGELINNNARLPEHDFLVSYPMKRNVFLANMVLNFDNACILVHPYIGFGIGSAIASISDATATQISPPEAGINHYNSNSSDTNATFAGQIKLGLSYDINDYLSLFADYRWLYVGNTHFVFGSTVVPGHAETSSWQVNLNAQRYNLGSAGIRFNW</sequence>
<gene>
    <name evidence="2" type="ORF">HT99x_00094</name>
    <name evidence="3" type="ORF">HT99x_011600</name>
</gene>
<dbReference type="OrthoDB" id="5653863at2"/>
<dbReference type="InterPro" id="IPR011250">
    <property type="entry name" value="OMP/PagP_B-barrel"/>
</dbReference>
<reference evidence="3" key="3">
    <citation type="submission" date="2021-06" db="EMBL/GenBank/DDBJ databases">
        <title>Genomic Description and Analysis of Intracellular Bacteria, Candidatus Berkiella cookevillensis and Candidatus Berkiella aquae.</title>
        <authorList>
            <person name="Kidane D.T."/>
            <person name="Mehari Y.T."/>
            <person name="Rice F.C."/>
            <person name="Arivett B.A."/>
            <person name="Farone A.L."/>
            <person name="Berk S.G."/>
            <person name="Farone M.B."/>
        </authorList>
    </citation>
    <scope>NUCLEOTIDE SEQUENCE</scope>
    <source>
        <strain evidence="3">HT99</strain>
    </source>
</reference>
<dbReference type="EMBL" id="LKAJ02000001">
    <property type="protein sequence ID" value="MCS5712079.1"/>
    <property type="molecule type" value="Genomic_DNA"/>
</dbReference>
<proteinExistence type="predicted"/>
<accession>A0A0Q9YP57</accession>
<protein>
    <submittedName>
        <fullName evidence="3">Outer membrane beta-barrel protein</fullName>
    </submittedName>
</protein>
<dbReference type="SUPFAM" id="SSF56925">
    <property type="entry name" value="OMPA-like"/>
    <property type="match status" value="1"/>
</dbReference>
<evidence type="ECO:0000313" key="4">
    <source>
        <dbReference type="Proteomes" id="UP000051497"/>
    </source>
</evidence>
<dbReference type="Gene3D" id="2.40.160.20">
    <property type="match status" value="1"/>
</dbReference>
<dbReference type="STRING" id="295108.HT99x_00094"/>
<organism evidence="2">
    <name type="scientific">Candidatus Berkiella aquae</name>
    <dbReference type="NCBI Taxonomy" id="295108"/>
    <lineage>
        <taxon>Bacteria</taxon>
        <taxon>Pseudomonadati</taxon>
        <taxon>Pseudomonadota</taxon>
        <taxon>Gammaproteobacteria</taxon>
        <taxon>Candidatus Berkiellales</taxon>
        <taxon>Candidatus Berkiellaceae</taxon>
        <taxon>Candidatus Berkiella</taxon>
    </lineage>
</organism>